<reference evidence="1 2" key="1">
    <citation type="journal article" date="2016" name="PLoS ONE">
        <title>Complete Genome Sequence and Comparative Genomics of a Novel Myxobacterium Myxococcus hansupus.</title>
        <authorList>
            <person name="Sharma G."/>
            <person name="Narwani T."/>
            <person name="Subramanian S."/>
        </authorList>
    </citation>
    <scope>NUCLEOTIDE SEQUENCE [LARGE SCALE GENOMIC DNA]</scope>
    <source>
        <strain evidence="2">mixupus</strain>
    </source>
</reference>
<accession>A0A0H4WUW4</accession>
<gene>
    <name evidence="1" type="ORF">A176_003501</name>
</gene>
<name>A0A0H4WUW4_9BACT</name>
<dbReference type="eggNOG" id="ENOG50344J8">
    <property type="taxonomic scope" value="Bacteria"/>
</dbReference>
<proteinExistence type="predicted"/>
<evidence type="ECO:0000313" key="1">
    <source>
        <dbReference type="EMBL" id="AKQ66589.1"/>
    </source>
</evidence>
<organism evidence="1 2">
    <name type="scientific">Pseudomyxococcus hansupus</name>
    <dbReference type="NCBI Taxonomy" id="1297742"/>
    <lineage>
        <taxon>Bacteria</taxon>
        <taxon>Pseudomonadati</taxon>
        <taxon>Myxococcota</taxon>
        <taxon>Myxococcia</taxon>
        <taxon>Myxococcales</taxon>
        <taxon>Cystobacterineae</taxon>
        <taxon>Myxococcaceae</taxon>
        <taxon>Pseudomyxococcus</taxon>
    </lineage>
</organism>
<dbReference type="PATRIC" id="fig|1297742.4.peg.3533"/>
<evidence type="ECO:0000313" key="2">
    <source>
        <dbReference type="Proteomes" id="UP000009026"/>
    </source>
</evidence>
<protein>
    <submittedName>
        <fullName evidence="1">Uncharacterized protein</fullName>
    </submittedName>
</protein>
<keyword evidence="2" id="KW-1185">Reference proteome</keyword>
<dbReference type="OrthoDB" id="4625025at2"/>
<dbReference type="AlphaFoldDB" id="A0A0H4WUW4"/>
<dbReference type="Proteomes" id="UP000009026">
    <property type="component" value="Chromosome"/>
</dbReference>
<dbReference type="STRING" id="1297742.A176_003501"/>
<dbReference type="KEGG" id="mym:A176_003501"/>
<dbReference type="RefSeq" id="WP_002639377.1">
    <property type="nucleotide sequence ID" value="NZ_CP012109.1"/>
</dbReference>
<dbReference type="EMBL" id="CP012109">
    <property type="protein sequence ID" value="AKQ66589.1"/>
    <property type="molecule type" value="Genomic_DNA"/>
</dbReference>
<sequence length="129" mass="14283">MPTVFSANRSSVLVDGTPVEGLQSLVFRVVTEREDIRAIGSNERVDVIFGLRTVKGELVIRSAHFGLDTLLQERAKFQLVASLKRTEGTDDLRTLSFDDCYVEGKAFQVDAHGSAATTYAFTATRIREE</sequence>